<gene>
    <name evidence="4" type="ORF">E3P86_01221</name>
</gene>
<proteinExistence type="predicted"/>
<feature type="compositionally biased region" description="Polar residues" evidence="2">
    <location>
        <begin position="1054"/>
        <end position="1070"/>
    </location>
</feature>
<feature type="region of interest" description="Disordered" evidence="2">
    <location>
        <begin position="795"/>
        <end position="869"/>
    </location>
</feature>
<feature type="compositionally biased region" description="Basic and acidic residues" evidence="2">
    <location>
        <begin position="672"/>
        <end position="704"/>
    </location>
</feature>
<evidence type="ECO:0000313" key="5">
    <source>
        <dbReference type="Proteomes" id="UP000310689"/>
    </source>
</evidence>
<name>A0A4T0J996_WALIC</name>
<dbReference type="Proteomes" id="UP000310689">
    <property type="component" value="Unassembled WGS sequence"/>
</dbReference>
<dbReference type="InterPro" id="IPR000331">
    <property type="entry name" value="Rap/Ran_GAP_dom"/>
</dbReference>
<keyword evidence="1" id="KW-0343">GTPase activation</keyword>
<comment type="caution">
    <text evidence="4">The sequence shown here is derived from an EMBL/GenBank/DDBJ whole genome shotgun (WGS) entry which is preliminary data.</text>
</comment>
<dbReference type="PANTHER" id="PTHR10063:SF0">
    <property type="entry name" value="TUBERIN"/>
    <property type="match status" value="1"/>
</dbReference>
<sequence length="1868" mass="208675">MREDVEMGSSSSQKSFFSRFISPNRLGRQPSHAQIPSSPSSHSPPINMSEAIDLFVQEPSSSLLWSLVSALDPQGMDYALSKSNFNSIISIKQLLISDTTPTNIRIPGFHLLATALLKHDPEPNIRVSLFVDIVSFPLPNMDIPELAARLNALYNLTKFGKEGGLYPSFSHILRRWLRKSCQALSLDRAQYQSIHTKFNSIDNATLIQRVHIRLITLIEGYIKSNISQIRSSNLTKLVLGSLNTINPMNPNPVETPCVLRLLQSVLSYAYVPNSTVERVVFALCAVIGSQAQSLPYHNSEETWDEAGWSVLRNLLRSQCANIAAKAVRDIPRSQPYPPIQAHLGALKAIRFCLQKAKEKAHDKQVRTESGAPKSAPSFTGEEDSVNVFTPVFVYPVYQAALKRNSPLIDQEIWKFAKDWLDHLDQFEIDETVENMENSTGSLQKLSQDSSEEEIAMGRQLLVSLLEAGGDRVHKFRYPDQSIFKLYPPHPSPQSLNAHDFSVPPQLTLYATILSRIQYIAFKKRQMPHGLASLLLDLSSHLDPSSALSLIDYQKAAGRCDPSDERWLHHLFDLVQRFYLPIPSSTSSIVSPHQPLPASATVRQAVAHLLFGVTFELLRDVERFRGPFLERLAVPLLEQTMAFETDTEVESMAWDFLCTVAVIEAVEEDEEEKEKRDGEEDGRSEGSERSERGEADSGNETEKNAESQSSESNDIYPPVIGHVALLPVDFSRISTLLRSLATLPESEPVGGIRNLPQSKSHRSSISSQSTVLTISPGEIRLPTDAPRTMMSLVSAPAVPSSNTTSPHRRASVMHSTSRERSTVRERNSISSSARDMSTGRQTQPTSASASTSSSPKSGHAQLSATSPIRGVGAGGEEHHFIFPPTQYLSTNQIRSKAVGAVITLIHIFDKLAFSPPHSLTTNKLARAPASRRCILIIRELLNLLTPPTEESVDGVTKVVPKLNEKRISPTARIHALQFFFHLRADRDYRIFADFDLDDALKPSAAILKRVRQDIGMNDEERGRGRTSRRVEIRGRSRDQLDKDLEKRLHDRNRSTSRPPTTGMASTGASQLQSPRDMLWMIPEQLPFELTRSSRPAEGMVTHDPDTATDKQVPLPVSEYISTLVKILEYETDWEIVSYLLCQLPLQLANKNFFSGPRAADSLRDLRGVLCNGLLKDRFSEYVQLPQGIKRTEVYAVAYQSLTVLVAYRRLFDKSAHDEMIEAFLQGLSRYHSTARPCVHALVLCCYELQNSMVRYMGSAIQKLSQIMSAASMGSHILELLVSVGHMPTLFSNFTEADYRRVFGMTLQYIQYHNAINADPGSRPGGIAERTLSEHVLSIAYYNIYIWFLSIKLKDRSHYVPIIIRGLLVANEHSGKIDEQSEVCFDMIMRYAYSNVNPRTIRSPLSELLLSPTPNSYTKKAPGTFKQWIVGNAVISVEALDRAGWMQIIIRRPSGSTTLLSKLENFSLVGSETDLIDITTVRTALMTGSLPTSVMKTNNDPTVLRAPNLSLDSDDYNLETTLGEGVEENKEEGSKGVDNEPLGTPTAQSMPGIEYTTPLQDLVLPEHIMLQLSTYPNNNPTARPMPNNSTTERFIRSLESHQVVDSHKIGVIFVGREQSNEADILGNTHGSPQYVRFLSKLGHLIRLKGHNGYVGGLDKEQDMDGKYAYAWWDDIDQVIFHVATLMPNHPHDQQSRFKKAHIGNDFVRIVWNGSGLPYQFNTISTDFNYINIVISPHSKGVPVHRGAFSTKVPPIGVAIDEDNIDEFYRVELQVREGMPSFGPIGDFKIVSTDALPDLIRQMALFSDLLAQVYVQADLEQEFVSSWRRRLQTIKRYKERDLAELDIPPPAEGILGEEVSRDQKSVKGGGP</sequence>
<dbReference type="Pfam" id="PF03542">
    <property type="entry name" value="Tuberin"/>
    <property type="match status" value="1"/>
</dbReference>
<feature type="region of interest" description="Disordered" evidence="2">
    <location>
        <begin position="1017"/>
        <end position="1070"/>
    </location>
</feature>
<dbReference type="GO" id="GO:0033596">
    <property type="term" value="C:TSC1-TSC2 complex"/>
    <property type="evidence" value="ECO:0007669"/>
    <property type="project" value="TreeGrafter"/>
</dbReference>
<evidence type="ECO:0000256" key="1">
    <source>
        <dbReference type="ARBA" id="ARBA00022468"/>
    </source>
</evidence>
<feature type="region of interest" description="Disordered" evidence="2">
    <location>
        <begin position="1522"/>
        <end position="1550"/>
    </location>
</feature>
<dbReference type="EMBL" id="SPOI01000038">
    <property type="protein sequence ID" value="TIB39203.1"/>
    <property type="molecule type" value="Genomic_DNA"/>
</dbReference>
<evidence type="ECO:0000259" key="3">
    <source>
        <dbReference type="PROSITE" id="PS50085"/>
    </source>
</evidence>
<feature type="region of interest" description="Disordered" evidence="2">
    <location>
        <begin position="667"/>
        <end position="715"/>
    </location>
</feature>
<feature type="compositionally biased region" description="Basic and acidic residues" evidence="2">
    <location>
        <begin position="1017"/>
        <end position="1052"/>
    </location>
</feature>
<feature type="region of interest" description="Disordered" evidence="2">
    <location>
        <begin position="360"/>
        <end position="379"/>
    </location>
</feature>
<feature type="region of interest" description="Disordered" evidence="2">
    <location>
        <begin position="745"/>
        <end position="770"/>
    </location>
</feature>
<dbReference type="SUPFAM" id="SSF111347">
    <property type="entry name" value="Rap/Ran-GAP"/>
    <property type="match status" value="1"/>
</dbReference>
<dbReference type="Pfam" id="PF02145">
    <property type="entry name" value="Rap_GAP"/>
    <property type="match status" value="1"/>
</dbReference>
<dbReference type="InterPro" id="IPR024584">
    <property type="entry name" value="Tuberin_N"/>
</dbReference>
<feature type="region of interest" description="Disordered" evidence="2">
    <location>
        <begin position="1844"/>
        <end position="1868"/>
    </location>
</feature>
<dbReference type="GO" id="GO:0005634">
    <property type="term" value="C:nucleus"/>
    <property type="evidence" value="ECO:0007669"/>
    <property type="project" value="InterPro"/>
</dbReference>
<feature type="compositionally biased region" description="Basic and acidic residues" evidence="2">
    <location>
        <begin position="815"/>
        <end position="826"/>
    </location>
</feature>
<dbReference type="GO" id="GO:0005096">
    <property type="term" value="F:GTPase activator activity"/>
    <property type="evidence" value="ECO:0007669"/>
    <property type="project" value="UniProtKB-KW"/>
</dbReference>
<dbReference type="InterPro" id="IPR027107">
    <property type="entry name" value="Tuberin/Ral-act_asu"/>
</dbReference>
<feature type="compositionally biased region" description="Polar residues" evidence="2">
    <location>
        <begin position="828"/>
        <end position="839"/>
    </location>
</feature>
<dbReference type="FunFam" id="3.40.50.11210:FF:000007">
    <property type="entry name" value="Tuberous sclerosis 2"/>
    <property type="match status" value="1"/>
</dbReference>
<dbReference type="PANTHER" id="PTHR10063">
    <property type="entry name" value="TUBERIN"/>
    <property type="match status" value="1"/>
</dbReference>
<dbReference type="PROSITE" id="PS50085">
    <property type="entry name" value="RAPGAP"/>
    <property type="match status" value="1"/>
</dbReference>
<feature type="compositionally biased region" description="Basic and acidic residues" evidence="2">
    <location>
        <begin position="1525"/>
        <end position="1536"/>
    </location>
</feature>
<evidence type="ECO:0000313" key="4">
    <source>
        <dbReference type="EMBL" id="TIB39203.1"/>
    </source>
</evidence>
<dbReference type="GO" id="GO:0051056">
    <property type="term" value="P:regulation of small GTPase mediated signal transduction"/>
    <property type="evidence" value="ECO:0007669"/>
    <property type="project" value="InterPro"/>
</dbReference>
<dbReference type="Pfam" id="PF11864">
    <property type="entry name" value="DUF3384"/>
    <property type="match status" value="1"/>
</dbReference>
<feature type="compositionally biased region" description="Low complexity" evidence="2">
    <location>
        <begin position="840"/>
        <end position="854"/>
    </location>
</feature>
<dbReference type="InterPro" id="IPR035974">
    <property type="entry name" value="Rap/Ran-GAP_sf"/>
</dbReference>
<accession>A0A4T0J996</accession>
<feature type="domain" description="Rap-GAP" evidence="3">
    <location>
        <begin position="1593"/>
        <end position="1842"/>
    </location>
</feature>
<evidence type="ECO:0000256" key="2">
    <source>
        <dbReference type="SAM" id="MobiDB-lite"/>
    </source>
</evidence>
<organism evidence="4 5">
    <name type="scientific">Wallemia ichthyophaga</name>
    <dbReference type="NCBI Taxonomy" id="245174"/>
    <lineage>
        <taxon>Eukaryota</taxon>
        <taxon>Fungi</taxon>
        <taxon>Dikarya</taxon>
        <taxon>Basidiomycota</taxon>
        <taxon>Wallemiomycotina</taxon>
        <taxon>Wallemiomycetes</taxon>
        <taxon>Wallemiales</taxon>
        <taxon>Wallemiaceae</taxon>
        <taxon>Wallemia</taxon>
    </lineage>
</organism>
<dbReference type="InterPro" id="IPR018515">
    <property type="entry name" value="Tuberin-type_domain"/>
</dbReference>
<reference evidence="4 5" key="1">
    <citation type="submission" date="2019-03" db="EMBL/GenBank/DDBJ databases">
        <title>Sequencing 23 genomes of Wallemia ichthyophaga.</title>
        <authorList>
            <person name="Gostincar C."/>
        </authorList>
    </citation>
    <scope>NUCLEOTIDE SEQUENCE [LARGE SCALE GENOMIC DNA]</scope>
    <source>
        <strain evidence="4 5">EXF-6200</strain>
    </source>
</reference>
<dbReference type="GO" id="GO:0032007">
    <property type="term" value="P:negative regulation of TOR signaling"/>
    <property type="evidence" value="ECO:0007669"/>
    <property type="project" value="TreeGrafter"/>
</dbReference>
<dbReference type="Gene3D" id="3.40.50.11210">
    <property type="entry name" value="Rap/Ran-GAP"/>
    <property type="match status" value="1"/>
</dbReference>
<protein>
    <recommendedName>
        <fullName evidence="3">Rap-GAP domain-containing protein</fullName>
    </recommendedName>
</protein>